<dbReference type="Proteomes" id="UP000007110">
    <property type="component" value="Unassembled WGS sequence"/>
</dbReference>
<sequence>MAAQPLVIRIKTQHGEDVDWTVQLGQLSFHEVLEVIAQVLQDNTPAAFEYEDEDGDRITVRSDDEMEAMINYYLSLLAECEARRVMAPPLNIYPQVKPGGRKNIHNLTVNTRPAGAVPKGADSGISLGYGRHDAELREILASGRIVETDILHLEVLGRGHSGQVYKAKHVPTNNVMAVKVIPLDITPEAQKEILSELQILYKCDSPFIIGFYGAFFTENRISICTEFMDGGSLEMYRCIPESILGRMTVSIVKGLNYLWNLKIMHRDVKPSNILVNTQGEIKLCDFGVSAQLVSSITRTYIGTNAYMAPERVLGDEYGVHSEVWSLGVFLLEATPRDQELSPIALLQCIVEEHPPRLPSDKFSAPFVDFVNRCLQKRPGDRPKPQDLMQHPFIRIFADGNKQIISEWVCQELQELRLRGTVKGL</sequence>
<comment type="catalytic activity">
    <reaction evidence="10">
        <text>L-threonyl-[protein] + ATP = O-phospho-L-threonyl-[protein] + ADP + H(+)</text>
        <dbReference type="Rhea" id="RHEA:46608"/>
        <dbReference type="Rhea" id="RHEA-COMP:11060"/>
        <dbReference type="Rhea" id="RHEA-COMP:11605"/>
        <dbReference type="ChEBI" id="CHEBI:15378"/>
        <dbReference type="ChEBI" id="CHEBI:30013"/>
        <dbReference type="ChEBI" id="CHEBI:30616"/>
        <dbReference type="ChEBI" id="CHEBI:61977"/>
        <dbReference type="ChEBI" id="CHEBI:456216"/>
        <dbReference type="EC" id="2.7.12.2"/>
    </reaction>
</comment>
<keyword evidence="2" id="KW-0597">Phosphoprotein</keyword>
<dbReference type="Pfam" id="PF00564">
    <property type="entry name" value="PB1"/>
    <property type="match status" value="1"/>
</dbReference>
<dbReference type="PROSITE" id="PS00107">
    <property type="entry name" value="PROTEIN_KINASE_ATP"/>
    <property type="match status" value="1"/>
</dbReference>
<evidence type="ECO:0000256" key="12">
    <source>
        <dbReference type="PROSITE-ProRule" id="PRU10141"/>
    </source>
</evidence>
<dbReference type="InterPro" id="IPR011009">
    <property type="entry name" value="Kinase-like_dom_sf"/>
</dbReference>
<reference evidence="17" key="1">
    <citation type="submission" date="2015-02" db="EMBL/GenBank/DDBJ databases">
        <title>Genome sequencing for Strongylocentrotus purpuratus.</title>
        <authorList>
            <person name="Murali S."/>
            <person name="Liu Y."/>
            <person name="Vee V."/>
            <person name="English A."/>
            <person name="Wang M."/>
            <person name="Skinner E."/>
            <person name="Han Y."/>
            <person name="Muzny D.M."/>
            <person name="Worley K.C."/>
            <person name="Gibbs R.A."/>
        </authorList>
    </citation>
    <scope>NUCLEOTIDE SEQUENCE</scope>
</reference>
<keyword evidence="1 13" id="KW-0723">Serine/threonine-protein kinase</keyword>
<dbReference type="EC" id="2.7.12.2" evidence="8"/>
<accession>A0A7M7N7M3</accession>
<dbReference type="InterPro" id="IPR053793">
    <property type="entry name" value="PB1-like"/>
</dbReference>
<comment type="similarity">
    <text evidence="7">Belongs to the protein kinase superfamily. STE Ser/Thr protein kinase family. MAP kinase kinase subfamily.</text>
</comment>
<keyword evidence="17" id="KW-1185">Reference proteome</keyword>
<dbReference type="InterPro" id="IPR000719">
    <property type="entry name" value="Prot_kinase_dom"/>
</dbReference>
<dbReference type="PROSITE" id="PS00108">
    <property type="entry name" value="PROTEIN_KINASE_ST"/>
    <property type="match status" value="1"/>
</dbReference>
<dbReference type="InterPro" id="IPR034851">
    <property type="entry name" value="PB1_MAP2K5"/>
</dbReference>
<dbReference type="CTD" id="5607"/>
<dbReference type="AlphaFoldDB" id="A0A7M7N7M3"/>
<keyword evidence="6 12" id="KW-0067">ATP-binding</keyword>
<dbReference type="Gene3D" id="3.30.200.20">
    <property type="entry name" value="Phosphorylase Kinase, domain 1"/>
    <property type="match status" value="1"/>
</dbReference>
<comment type="catalytic activity">
    <reaction evidence="9">
        <text>L-seryl-[protein] + ATP = O-phospho-L-seryl-[protein] + ADP + H(+)</text>
        <dbReference type="Rhea" id="RHEA:17989"/>
        <dbReference type="Rhea" id="RHEA-COMP:9863"/>
        <dbReference type="Rhea" id="RHEA-COMP:11604"/>
        <dbReference type="ChEBI" id="CHEBI:15378"/>
        <dbReference type="ChEBI" id="CHEBI:29999"/>
        <dbReference type="ChEBI" id="CHEBI:30616"/>
        <dbReference type="ChEBI" id="CHEBI:83421"/>
        <dbReference type="ChEBI" id="CHEBI:456216"/>
        <dbReference type="EC" id="2.7.12.2"/>
    </reaction>
</comment>
<dbReference type="InterPro" id="IPR008271">
    <property type="entry name" value="Ser/Thr_kinase_AS"/>
</dbReference>
<dbReference type="CDD" id="cd06395">
    <property type="entry name" value="PB1_Map2k5"/>
    <property type="match status" value="1"/>
</dbReference>
<evidence type="ECO:0000256" key="4">
    <source>
        <dbReference type="ARBA" id="ARBA00022741"/>
    </source>
</evidence>
<dbReference type="SUPFAM" id="SSF56112">
    <property type="entry name" value="Protein kinase-like (PK-like)"/>
    <property type="match status" value="1"/>
</dbReference>
<evidence type="ECO:0000259" key="14">
    <source>
        <dbReference type="PROSITE" id="PS50011"/>
    </source>
</evidence>
<evidence type="ECO:0000256" key="2">
    <source>
        <dbReference type="ARBA" id="ARBA00022553"/>
    </source>
</evidence>
<evidence type="ECO:0000256" key="8">
    <source>
        <dbReference type="ARBA" id="ARBA00038999"/>
    </source>
</evidence>
<dbReference type="GO" id="GO:0004708">
    <property type="term" value="F:MAP kinase kinase activity"/>
    <property type="evidence" value="ECO:0007669"/>
    <property type="project" value="UniProtKB-EC"/>
</dbReference>
<evidence type="ECO:0000256" key="9">
    <source>
        <dbReference type="ARBA" id="ARBA00049014"/>
    </source>
</evidence>
<comment type="catalytic activity">
    <reaction evidence="11">
        <text>L-tyrosyl-[protein] + ATP = O-phospho-L-tyrosyl-[protein] + ADP + H(+)</text>
        <dbReference type="Rhea" id="RHEA:10596"/>
        <dbReference type="Rhea" id="RHEA-COMP:10136"/>
        <dbReference type="Rhea" id="RHEA-COMP:20101"/>
        <dbReference type="ChEBI" id="CHEBI:15378"/>
        <dbReference type="ChEBI" id="CHEBI:30616"/>
        <dbReference type="ChEBI" id="CHEBI:46858"/>
        <dbReference type="ChEBI" id="CHEBI:61978"/>
        <dbReference type="ChEBI" id="CHEBI:456216"/>
        <dbReference type="EC" id="2.7.12.2"/>
    </reaction>
</comment>
<dbReference type="FunFam" id="1.10.510.10:FF:000921">
    <property type="entry name" value="Serine/threonine-protein kinase STE7"/>
    <property type="match status" value="1"/>
</dbReference>
<keyword evidence="5" id="KW-0418">Kinase</keyword>
<feature type="domain" description="PB1" evidence="15">
    <location>
        <begin position="7"/>
        <end position="97"/>
    </location>
</feature>
<evidence type="ECO:0000256" key="13">
    <source>
        <dbReference type="RuleBase" id="RU000304"/>
    </source>
</evidence>
<dbReference type="GO" id="GO:0005524">
    <property type="term" value="F:ATP binding"/>
    <property type="evidence" value="ECO:0007669"/>
    <property type="project" value="UniProtKB-UniRule"/>
</dbReference>
<evidence type="ECO:0000256" key="3">
    <source>
        <dbReference type="ARBA" id="ARBA00022679"/>
    </source>
</evidence>
<dbReference type="GO" id="GO:0004674">
    <property type="term" value="F:protein serine/threonine kinase activity"/>
    <property type="evidence" value="ECO:0007669"/>
    <property type="project" value="UniProtKB-KW"/>
</dbReference>
<dbReference type="GeneID" id="581169"/>
<evidence type="ECO:0000256" key="1">
    <source>
        <dbReference type="ARBA" id="ARBA00022527"/>
    </source>
</evidence>
<keyword evidence="4 12" id="KW-0547">Nucleotide-binding</keyword>
<dbReference type="Pfam" id="PF00069">
    <property type="entry name" value="Pkinase"/>
    <property type="match status" value="1"/>
</dbReference>
<evidence type="ECO:0000256" key="11">
    <source>
        <dbReference type="ARBA" id="ARBA00051693"/>
    </source>
</evidence>
<evidence type="ECO:0000256" key="6">
    <source>
        <dbReference type="ARBA" id="ARBA00022840"/>
    </source>
</evidence>
<dbReference type="Gene3D" id="1.10.510.10">
    <property type="entry name" value="Transferase(Phosphotransferase) domain 1"/>
    <property type="match status" value="1"/>
</dbReference>
<dbReference type="SMART" id="SM00666">
    <property type="entry name" value="PB1"/>
    <property type="match status" value="1"/>
</dbReference>
<keyword evidence="3" id="KW-0808">Transferase</keyword>
<dbReference type="SUPFAM" id="SSF54277">
    <property type="entry name" value="CAD &amp; PB1 domains"/>
    <property type="match status" value="1"/>
</dbReference>
<dbReference type="InterPro" id="IPR017441">
    <property type="entry name" value="Protein_kinase_ATP_BS"/>
</dbReference>
<organism evidence="16 17">
    <name type="scientific">Strongylocentrotus purpuratus</name>
    <name type="common">Purple sea urchin</name>
    <dbReference type="NCBI Taxonomy" id="7668"/>
    <lineage>
        <taxon>Eukaryota</taxon>
        <taxon>Metazoa</taxon>
        <taxon>Echinodermata</taxon>
        <taxon>Eleutherozoa</taxon>
        <taxon>Echinozoa</taxon>
        <taxon>Echinoidea</taxon>
        <taxon>Euechinoidea</taxon>
        <taxon>Echinacea</taxon>
        <taxon>Camarodonta</taxon>
        <taxon>Echinidea</taxon>
        <taxon>Strongylocentrotidae</taxon>
        <taxon>Strongylocentrotus</taxon>
    </lineage>
</organism>
<evidence type="ECO:0000256" key="5">
    <source>
        <dbReference type="ARBA" id="ARBA00022777"/>
    </source>
</evidence>
<dbReference type="PROSITE" id="PS50011">
    <property type="entry name" value="PROTEIN_KINASE_DOM"/>
    <property type="match status" value="1"/>
</dbReference>
<evidence type="ECO:0000256" key="7">
    <source>
        <dbReference type="ARBA" id="ARBA00038035"/>
    </source>
</evidence>
<protein>
    <recommendedName>
        <fullName evidence="8">mitogen-activated protein kinase kinase</fullName>
        <ecNumber evidence="8">2.7.12.2</ecNumber>
    </recommendedName>
</protein>
<dbReference type="PANTHER" id="PTHR48013">
    <property type="entry name" value="DUAL SPECIFICITY MITOGEN-ACTIVATED PROTEIN KINASE KINASE 5-RELATED"/>
    <property type="match status" value="1"/>
</dbReference>
<dbReference type="EnsemblMetazoa" id="XM_030976521">
    <property type="protein sequence ID" value="XP_030832381"/>
    <property type="gene ID" value="LOC581169"/>
</dbReference>
<name>A0A7M7N7M3_STRPU</name>
<evidence type="ECO:0000313" key="16">
    <source>
        <dbReference type="EnsemblMetazoa" id="XP_030832381"/>
    </source>
</evidence>
<evidence type="ECO:0000259" key="15">
    <source>
        <dbReference type="PROSITE" id="PS51745"/>
    </source>
</evidence>
<dbReference type="FunFam" id="3.30.200.20:FF:000040">
    <property type="entry name" value="Dual specificity mitogen-activated protein kinase kinase"/>
    <property type="match status" value="1"/>
</dbReference>
<dbReference type="PANTHER" id="PTHR48013:SF9">
    <property type="entry name" value="DUAL SPECIFICITY MITOGEN-ACTIVATED PROTEIN KINASE KINASE 5"/>
    <property type="match status" value="1"/>
</dbReference>
<feature type="binding site" evidence="12">
    <location>
        <position position="179"/>
    </location>
    <ligand>
        <name>ATP</name>
        <dbReference type="ChEBI" id="CHEBI:30616"/>
    </ligand>
</feature>
<dbReference type="Gene3D" id="3.10.20.90">
    <property type="entry name" value="Phosphatidylinositol 3-kinase Catalytic Subunit, Chain A, domain 1"/>
    <property type="match status" value="1"/>
</dbReference>
<dbReference type="SMART" id="SM00220">
    <property type="entry name" value="S_TKc"/>
    <property type="match status" value="1"/>
</dbReference>
<dbReference type="PROSITE" id="PS51745">
    <property type="entry name" value="PB1"/>
    <property type="match status" value="1"/>
</dbReference>
<evidence type="ECO:0000313" key="17">
    <source>
        <dbReference type="Proteomes" id="UP000007110"/>
    </source>
</evidence>
<reference evidence="16" key="2">
    <citation type="submission" date="2021-01" db="UniProtKB">
        <authorList>
            <consortium name="EnsemblMetazoa"/>
        </authorList>
    </citation>
    <scope>IDENTIFICATION</scope>
</reference>
<evidence type="ECO:0000256" key="10">
    <source>
        <dbReference type="ARBA" id="ARBA00049299"/>
    </source>
</evidence>
<proteinExistence type="inferred from homology"/>
<dbReference type="RefSeq" id="XP_030832381.1">
    <property type="nucleotide sequence ID" value="XM_030976521.1"/>
</dbReference>
<feature type="domain" description="Protein kinase" evidence="14">
    <location>
        <begin position="150"/>
        <end position="393"/>
    </location>
</feature>
<dbReference type="InterPro" id="IPR000270">
    <property type="entry name" value="PB1_dom"/>
</dbReference>